<comment type="similarity">
    <text evidence="1">Belongs to the LysR transcriptional regulatory family.</text>
</comment>
<dbReference type="PROSITE" id="PS50931">
    <property type="entry name" value="HTH_LYSR"/>
    <property type="match status" value="1"/>
</dbReference>
<evidence type="ECO:0000256" key="1">
    <source>
        <dbReference type="ARBA" id="ARBA00009437"/>
    </source>
</evidence>
<dbReference type="InterPro" id="IPR036388">
    <property type="entry name" value="WH-like_DNA-bd_sf"/>
</dbReference>
<reference evidence="6 7" key="1">
    <citation type="submission" date="2022-08" db="EMBL/GenBank/DDBJ databases">
        <title>Reclassification of Massilia species as members of the genera Telluria, Duganella, Pseudoduganella, Mokoshia gen. nov. and Zemynaea gen. nov. using orthogonal and non-orthogonal genome-based approaches.</title>
        <authorList>
            <person name="Bowman J.P."/>
        </authorList>
    </citation>
    <scope>NUCLEOTIDE SEQUENCE [LARGE SCALE GENOMIC DNA]</scope>
    <source>
        <strain evidence="6 7">JCM 31606</strain>
    </source>
</reference>
<comment type="caution">
    <text evidence="6">The sequence shown here is derived from an EMBL/GenBank/DDBJ whole genome shotgun (WGS) entry which is preliminary data.</text>
</comment>
<evidence type="ECO:0000256" key="3">
    <source>
        <dbReference type="ARBA" id="ARBA00023125"/>
    </source>
</evidence>
<evidence type="ECO:0000256" key="4">
    <source>
        <dbReference type="ARBA" id="ARBA00023163"/>
    </source>
</evidence>
<protein>
    <submittedName>
        <fullName evidence="6">LysR substrate-binding domain-containing protein</fullName>
    </submittedName>
</protein>
<dbReference type="InterPro" id="IPR005119">
    <property type="entry name" value="LysR_subst-bd"/>
</dbReference>
<evidence type="ECO:0000313" key="7">
    <source>
        <dbReference type="Proteomes" id="UP001204621"/>
    </source>
</evidence>
<evidence type="ECO:0000313" key="6">
    <source>
        <dbReference type="EMBL" id="MCS0660797.1"/>
    </source>
</evidence>
<organism evidence="6 7">
    <name type="scientific">Massilia terrae</name>
    <dbReference type="NCBI Taxonomy" id="1811224"/>
    <lineage>
        <taxon>Bacteria</taxon>
        <taxon>Pseudomonadati</taxon>
        <taxon>Pseudomonadota</taxon>
        <taxon>Betaproteobacteria</taxon>
        <taxon>Burkholderiales</taxon>
        <taxon>Oxalobacteraceae</taxon>
        <taxon>Telluria group</taxon>
        <taxon>Massilia</taxon>
    </lineage>
</organism>
<dbReference type="Proteomes" id="UP001204621">
    <property type="component" value="Unassembled WGS sequence"/>
</dbReference>
<dbReference type="Gene3D" id="3.40.190.10">
    <property type="entry name" value="Periplasmic binding protein-like II"/>
    <property type="match status" value="2"/>
</dbReference>
<name>A0ABT2D3L4_9BURK</name>
<keyword evidence="3" id="KW-0238">DNA-binding</keyword>
<dbReference type="InterPro" id="IPR000847">
    <property type="entry name" value="LysR_HTH_N"/>
</dbReference>
<keyword evidence="2" id="KW-0805">Transcription regulation</keyword>
<accession>A0ABT2D3L4</accession>
<proteinExistence type="inferred from homology"/>
<keyword evidence="4" id="KW-0804">Transcription</keyword>
<dbReference type="Pfam" id="PF03466">
    <property type="entry name" value="LysR_substrate"/>
    <property type="match status" value="1"/>
</dbReference>
<dbReference type="EMBL" id="JANUGU010000010">
    <property type="protein sequence ID" value="MCS0660797.1"/>
    <property type="molecule type" value="Genomic_DNA"/>
</dbReference>
<evidence type="ECO:0000256" key="2">
    <source>
        <dbReference type="ARBA" id="ARBA00023015"/>
    </source>
</evidence>
<evidence type="ECO:0000259" key="5">
    <source>
        <dbReference type="PROSITE" id="PS50931"/>
    </source>
</evidence>
<dbReference type="PANTHER" id="PTHR30126">
    <property type="entry name" value="HTH-TYPE TRANSCRIPTIONAL REGULATOR"/>
    <property type="match status" value="1"/>
</dbReference>
<dbReference type="PANTHER" id="PTHR30126:SF40">
    <property type="entry name" value="HTH-TYPE TRANSCRIPTIONAL REGULATOR GLTR"/>
    <property type="match status" value="1"/>
</dbReference>
<sequence>MDSESLKIFCAVAAELSITQAALALGRVPSNVTTRIQQLESDVGVELFVRTGKRMALSSAGERFLDYARRLLALEEEARHVVTGGVSGGALRIGSMESTAASRLLPVLADYHTKHPNTRVDIITGPTRHLIEQVRTGTIDCAFVAVPLARKESLAESGIQQQLVWPEELVLLLPTSDAGARNAAEIRTRNLAAFALGCTYRHLAEEWLSIAESTDWKINVVGSYHAMVACVAAGSCVTLLPESVLKLTSAPPALRTLHVGHADTYLIWRQGFNVPAFQNLLARLSEER</sequence>
<dbReference type="SUPFAM" id="SSF53850">
    <property type="entry name" value="Periplasmic binding protein-like II"/>
    <property type="match status" value="1"/>
</dbReference>
<dbReference type="SUPFAM" id="SSF46785">
    <property type="entry name" value="Winged helix' DNA-binding domain"/>
    <property type="match status" value="1"/>
</dbReference>
<dbReference type="Pfam" id="PF00126">
    <property type="entry name" value="HTH_1"/>
    <property type="match status" value="1"/>
</dbReference>
<gene>
    <name evidence="6" type="ORF">NX778_22250</name>
</gene>
<dbReference type="InterPro" id="IPR036390">
    <property type="entry name" value="WH_DNA-bd_sf"/>
</dbReference>
<feature type="domain" description="HTH lysR-type" evidence="5">
    <location>
        <begin position="1"/>
        <end position="58"/>
    </location>
</feature>
<keyword evidence="7" id="KW-1185">Reference proteome</keyword>
<dbReference type="RefSeq" id="WP_258813995.1">
    <property type="nucleotide sequence ID" value="NZ_JANUGU010000010.1"/>
</dbReference>
<dbReference type="Gene3D" id="1.10.10.10">
    <property type="entry name" value="Winged helix-like DNA-binding domain superfamily/Winged helix DNA-binding domain"/>
    <property type="match status" value="1"/>
</dbReference>